<feature type="transmembrane region" description="Helical" evidence="5">
    <location>
        <begin position="163"/>
        <end position="186"/>
    </location>
</feature>
<organism evidence="7 8">
    <name type="scientific">Asticcacaulis taihuensis</name>
    <dbReference type="NCBI Taxonomy" id="260084"/>
    <lineage>
        <taxon>Bacteria</taxon>
        <taxon>Pseudomonadati</taxon>
        <taxon>Pseudomonadota</taxon>
        <taxon>Alphaproteobacteria</taxon>
        <taxon>Caulobacterales</taxon>
        <taxon>Caulobacteraceae</taxon>
        <taxon>Asticcacaulis</taxon>
    </lineage>
</organism>
<dbReference type="GO" id="GO:0016491">
    <property type="term" value="F:oxidoreductase activity"/>
    <property type="evidence" value="ECO:0007669"/>
    <property type="project" value="InterPro"/>
</dbReference>
<evidence type="ECO:0000313" key="7">
    <source>
        <dbReference type="EMBL" id="SCW55808.1"/>
    </source>
</evidence>
<feature type="transmembrane region" description="Helical" evidence="5">
    <location>
        <begin position="65"/>
        <end position="87"/>
    </location>
</feature>
<dbReference type="RefSeq" id="WP_090646855.1">
    <property type="nucleotide sequence ID" value="NZ_CBCRYE010000004.1"/>
</dbReference>
<name>A0A1G4RG40_9CAUL</name>
<evidence type="ECO:0000256" key="1">
    <source>
        <dbReference type="ARBA" id="ARBA00004370"/>
    </source>
</evidence>
<evidence type="ECO:0000256" key="4">
    <source>
        <dbReference type="ARBA" id="ARBA00023136"/>
    </source>
</evidence>
<dbReference type="GO" id="GO:0005506">
    <property type="term" value="F:iron ion binding"/>
    <property type="evidence" value="ECO:0007669"/>
    <property type="project" value="InterPro"/>
</dbReference>
<dbReference type="PANTHER" id="PTHR11863">
    <property type="entry name" value="STEROL DESATURASE"/>
    <property type="match status" value="1"/>
</dbReference>
<proteinExistence type="predicted"/>
<evidence type="ECO:0000256" key="3">
    <source>
        <dbReference type="ARBA" id="ARBA00022989"/>
    </source>
</evidence>
<keyword evidence="8" id="KW-1185">Reference proteome</keyword>
<accession>A0A1G4RG40</accession>
<keyword evidence="2 5" id="KW-0812">Transmembrane</keyword>
<dbReference type="STRING" id="260084.SAMN02927928_1892"/>
<dbReference type="InterPro" id="IPR006694">
    <property type="entry name" value="Fatty_acid_hydroxylase"/>
</dbReference>
<reference evidence="8" key="1">
    <citation type="submission" date="2016-10" db="EMBL/GenBank/DDBJ databases">
        <authorList>
            <person name="Varghese N."/>
            <person name="Submissions S."/>
        </authorList>
    </citation>
    <scope>NUCLEOTIDE SEQUENCE [LARGE SCALE GENOMIC DNA]</scope>
    <source>
        <strain evidence="8">CGMCC 1.3431</strain>
    </source>
</reference>
<feature type="transmembrane region" description="Helical" evidence="5">
    <location>
        <begin position="206"/>
        <end position="224"/>
    </location>
</feature>
<gene>
    <name evidence="7" type="ORF">SAMN02927928_1892</name>
</gene>
<dbReference type="EMBL" id="FMTS01000002">
    <property type="protein sequence ID" value="SCW55808.1"/>
    <property type="molecule type" value="Genomic_DNA"/>
</dbReference>
<feature type="transmembrane region" description="Helical" evidence="5">
    <location>
        <begin position="123"/>
        <end position="142"/>
    </location>
</feature>
<dbReference type="Pfam" id="PF04116">
    <property type="entry name" value="FA_hydroxylase"/>
    <property type="match status" value="1"/>
</dbReference>
<feature type="domain" description="Fatty acid hydroxylase" evidence="6">
    <location>
        <begin position="213"/>
        <end position="344"/>
    </location>
</feature>
<dbReference type="GO" id="GO:0016020">
    <property type="term" value="C:membrane"/>
    <property type="evidence" value="ECO:0007669"/>
    <property type="project" value="UniProtKB-SubCell"/>
</dbReference>
<dbReference type="AlphaFoldDB" id="A0A1G4RG40"/>
<evidence type="ECO:0000256" key="5">
    <source>
        <dbReference type="SAM" id="Phobius"/>
    </source>
</evidence>
<sequence>MINKLRLAIRNDLEAAEEARAFGSGWISGVLGLALGGSALLLLLSQQYPAWFSVDELDAVHKHPFYMVAVQIMTFLGFGLACLNLILRRNKIIGFTAIVLVLATLSLGALGSRQPGTAAALNLGIDWFVLNLLLKGLLFVPLEKLFSGVHRQPLFRTEWREDLFYFLISSLFVQSMAFISLAPTLALMEQTGSWGGFRAMVAGQPFLIQIIELMIVSDFMQYAFHRSFHAVPFLWRFHAVHHSAQAMDWMAGSRMHLIEILLLRGFTIIPMYLLGFSQGALYSYIFFVYLVSAYVHANLRFNDKWLSPFVVTPRFHHWHHGIEKEAIDVNFAVHFPWIDRLFGTYYLPKDGKWPSGYGIGGHPVPKGYWKQFWYPFRREN</sequence>
<dbReference type="Proteomes" id="UP000199150">
    <property type="component" value="Unassembled WGS sequence"/>
</dbReference>
<dbReference type="InterPro" id="IPR050307">
    <property type="entry name" value="Sterol_Desaturase_Related"/>
</dbReference>
<comment type="subcellular location">
    <subcellularLocation>
        <location evidence="1">Membrane</location>
    </subcellularLocation>
</comment>
<feature type="transmembrane region" description="Helical" evidence="5">
    <location>
        <begin position="92"/>
        <end position="111"/>
    </location>
</feature>
<evidence type="ECO:0000313" key="8">
    <source>
        <dbReference type="Proteomes" id="UP000199150"/>
    </source>
</evidence>
<evidence type="ECO:0000259" key="6">
    <source>
        <dbReference type="Pfam" id="PF04116"/>
    </source>
</evidence>
<keyword evidence="4 5" id="KW-0472">Membrane</keyword>
<evidence type="ECO:0000256" key="2">
    <source>
        <dbReference type="ARBA" id="ARBA00022692"/>
    </source>
</evidence>
<keyword evidence="3 5" id="KW-1133">Transmembrane helix</keyword>
<feature type="transmembrane region" description="Helical" evidence="5">
    <location>
        <begin position="21"/>
        <end position="45"/>
    </location>
</feature>
<feature type="transmembrane region" description="Helical" evidence="5">
    <location>
        <begin position="257"/>
        <end position="275"/>
    </location>
</feature>
<dbReference type="GO" id="GO:0008610">
    <property type="term" value="P:lipid biosynthetic process"/>
    <property type="evidence" value="ECO:0007669"/>
    <property type="project" value="InterPro"/>
</dbReference>
<dbReference type="OrthoDB" id="9770329at2"/>
<protein>
    <submittedName>
        <fullName evidence="7">Sterol desaturase/sphingolipid hydroxylase, fatty acid hydroxylase superfamily</fullName>
    </submittedName>
</protein>